<evidence type="ECO:0000256" key="1">
    <source>
        <dbReference type="ARBA" id="ARBA00008853"/>
    </source>
</evidence>
<dbReference type="InterPro" id="IPR005511">
    <property type="entry name" value="SMP-30"/>
</dbReference>
<feature type="region of interest" description="Disordered" evidence="4">
    <location>
        <begin position="278"/>
        <end position="317"/>
    </location>
</feature>
<dbReference type="PRINTS" id="PR01790">
    <property type="entry name" value="SMP30FAMILY"/>
</dbReference>
<dbReference type="GO" id="GO:0019853">
    <property type="term" value="P:L-ascorbic acid biosynthetic process"/>
    <property type="evidence" value="ECO:0007669"/>
    <property type="project" value="TreeGrafter"/>
</dbReference>
<dbReference type="PANTHER" id="PTHR10907">
    <property type="entry name" value="REGUCALCIN"/>
    <property type="match status" value="1"/>
</dbReference>
<dbReference type="SUPFAM" id="SSF63829">
    <property type="entry name" value="Calcium-dependent phosphotriesterase"/>
    <property type="match status" value="1"/>
</dbReference>
<evidence type="ECO:0000256" key="2">
    <source>
        <dbReference type="PIRSR" id="PIRSR605511-1"/>
    </source>
</evidence>
<protein>
    <recommendedName>
        <fullName evidence="5">SMP-30/Gluconolactonase/LRE-like region domain-containing protein</fullName>
    </recommendedName>
</protein>
<evidence type="ECO:0000313" key="7">
    <source>
        <dbReference type="Proteomes" id="UP000317410"/>
    </source>
</evidence>
<feature type="binding site" evidence="3">
    <location>
        <position position="192"/>
    </location>
    <ligand>
        <name>a divalent metal cation</name>
        <dbReference type="ChEBI" id="CHEBI:60240"/>
    </ligand>
</feature>
<evidence type="ECO:0000313" key="6">
    <source>
        <dbReference type="EMBL" id="GEC73886.1"/>
    </source>
</evidence>
<keyword evidence="3" id="KW-0479">Metal-binding</keyword>
<organism evidence="6 7">
    <name type="scientific">Microbacterium maritypicum</name>
    <name type="common">Microbacterium liquefaciens</name>
    <dbReference type="NCBI Taxonomy" id="33918"/>
    <lineage>
        <taxon>Bacteria</taxon>
        <taxon>Bacillati</taxon>
        <taxon>Actinomycetota</taxon>
        <taxon>Actinomycetes</taxon>
        <taxon>Micrococcales</taxon>
        <taxon>Microbacteriaceae</taxon>
        <taxon>Microbacterium</taxon>
    </lineage>
</organism>
<comment type="similarity">
    <text evidence="1">Belongs to the SMP-30/CGR1 family.</text>
</comment>
<feature type="active site" description="Proton donor/acceptor" evidence="2">
    <location>
        <position position="192"/>
    </location>
</feature>
<gene>
    <name evidence="6" type="ORF">MLI01_00310</name>
</gene>
<accession>A0A4Y4B0L0</accession>
<proteinExistence type="inferred from homology"/>
<dbReference type="EMBL" id="BJNQ01000001">
    <property type="protein sequence ID" value="GEC73886.1"/>
    <property type="molecule type" value="Genomic_DNA"/>
</dbReference>
<dbReference type="Pfam" id="PF08450">
    <property type="entry name" value="SGL"/>
    <property type="match status" value="1"/>
</dbReference>
<dbReference type="Proteomes" id="UP000317410">
    <property type="component" value="Unassembled WGS sequence"/>
</dbReference>
<dbReference type="Gene3D" id="2.120.10.30">
    <property type="entry name" value="TolB, C-terminal domain"/>
    <property type="match status" value="1"/>
</dbReference>
<feature type="binding site" evidence="3">
    <location>
        <position position="15"/>
    </location>
    <ligand>
        <name>a divalent metal cation</name>
        <dbReference type="ChEBI" id="CHEBI:60240"/>
    </ligand>
</feature>
<dbReference type="InterPro" id="IPR011042">
    <property type="entry name" value="6-blade_b-propeller_TolB-like"/>
</dbReference>
<feature type="domain" description="SMP-30/Gluconolactonase/LRE-like region" evidence="5">
    <location>
        <begin position="14"/>
        <end position="250"/>
    </location>
</feature>
<evidence type="ECO:0000256" key="3">
    <source>
        <dbReference type="PIRSR" id="PIRSR605511-2"/>
    </source>
</evidence>
<feature type="binding site" evidence="3">
    <location>
        <position position="116"/>
    </location>
    <ligand>
        <name>substrate</name>
    </ligand>
</feature>
<dbReference type="GO" id="GO:0004341">
    <property type="term" value="F:gluconolactonase activity"/>
    <property type="evidence" value="ECO:0007669"/>
    <property type="project" value="TreeGrafter"/>
</dbReference>
<comment type="cofactor">
    <cofactor evidence="3">
        <name>Zn(2+)</name>
        <dbReference type="ChEBI" id="CHEBI:29105"/>
    </cofactor>
    <text evidence="3">Binds 1 divalent metal cation per subunit.</text>
</comment>
<dbReference type="InterPro" id="IPR013658">
    <property type="entry name" value="SGL"/>
</dbReference>
<name>A0A4Y4B0L0_MICMQ</name>
<feature type="binding site" evidence="3">
    <location>
        <position position="144"/>
    </location>
    <ligand>
        <name>a divalent metal cation</name>
        <dbReference type="ChEBI" id="CHEBI:60240"/>
    </ligand>
</feature>
<keyword evidence="3" id="KW-0862">Zinc</keyword>
<dbReference type="PANTHER" id="PTHR10907:SF47">
    <property type="entry name" value="REGUCALCIN"/>
    <property type="match status" value="1"/>
</dbReference>
<feature type="binding site" evidence="3">
    <location>
        <position position="96"/>
    </location>
    <ligand>
        <name>substrate</name>
    </ligand>
</feature>
<sequence>MTPENVTGPIAHHAEAPVWWAGWGGLRWVDGSAGDLLALRPEGVTRQHIDDEYLAFARPRSGGGLVAVGARTLYLADDVDGDTRAVASLGDDPRVRMNDGCCDPRGRLLAGSMAYDAAADAGGLLRLDADLNIATVLARATISNGVGFSPDGRRAYYVDTATHRIDVFDVAEGELRGRRAFVVIPEEQGSPDGLTVAADGSVWVALWGGSAVHGYDAAGQRIATIDLPVPQVSACTFGDDDLGTLYITTSAQGLGPDHGTEAGSLFAVRPGVRGLPVIPSPAETSRQHRRPLPEARCTQRKEPCPGHRPPGGGRRSAQVHPLGALVLATEALDLDRHLIAVLEVREPAGERDALRGAGVDHVAGLEHQVVAQLVHDLQHREDHVGGRRVLPRLAVHERPQPQRLRVDLVGGDERRPERVERLGALALRPLPARHVELIGALGHIVRDRVAGDDLAGGIRRRQVARGLADHDRQLDLPVDLFRTGRQQHDIVRADP</sequence>
<dbReference type="GO" id="GO:0005509">
    <property type="term" value="F:calcium ion binding"/>
    <property type="evidence" value="ECO:0007669"/>
    <property type="project" value="TreeGrafter"/>
</dbReference>
<feature type="compositionally biased region" description="Basic and acidic residues" evidence="4">
    <location>
        <begin position="291"/>
        <end position="305"/>
    </location>
</feature>
<evidence type="ECO:0000259" key="5">
    <source>
        <dbReference type="Pfam" id="PF08450"/>
    </source>
</evidence>
<evidence type="ECO:0000256" key="4">
    <source>
        <dbReference type="SAM" id="MobiDB-lite"/>
    </source>
</evidence>
<dbReference type="AlphaFoldDB" id="A0A4Y4B0L0"/>
<reference evidence="6 7" key="1">
    <citation type="submission" date="2019-06" db="EMBL/GenBank/DDBJ databases">
        <title>Whole genome shotgun sequence of Microbacterium liquefaciens NBRC 15037.</title>
        <authorList>
            <person name="Hosoyama A."/>
            <person name="Uohara A."/>
            <person name="Ohji S."/>
            <person name="Ichikawa N."/>
        </authorList>
    </citation>
    <scope>NUCLEOTIDE SEQUENCE [LARGE SCALE GENOMIC DNA]</scope>
    <source>
        <strain evidence="6 7">NBRC 15037</strain>
    </source>
</reference>
<feature type="binding site" evidence="3">
    <location>
        <position position="98"/>
    </location>
    <ligand>
        <name>substrate</name>
    </ligand>
</feature>
<comment type="caution">
    <text evidence="6">The sequence shown here is derived from an EMBL/GenBank/DDBJ whole genome shotgun (WGS) entry which is preliminary data.</text>
</comment>